<organism evidence="2 3">
    <name type="scientific">Clostridium beijerinckii</name>
    <name type="common">Clostridium MP</name>
    <dbReference type="NCBI Taxonomy" id="1520"/>
    <lineage>
        <taxon>Bacteria</taxon>
        <taxon>Bacillati</taxon>
        <taxon>Bacillota</taxon>
        <taxon>Clostridia</taxon>
        <taxon>Eubacteriales</taxon>
        <taxon>Clostridiaceae</taxon>
        <taxon>Clostridium</taxon>
    </lineage>
</organism>
<evidence type="ECO:0000313" key="2">
    <source>
        <dbReference type="EMBL" id="AJH02021.1"/>
    </source>
</evidence>
<evidence type="ECO:0000259" key="1">
    <source>
        <dbReference type="Pfam" id="PF13204"/>
    </source>
</evidence>
<dbReference type="InterPro" id="IPR025277">
    <property type="entry name" value="Apiosidase-like_cat_dom"/>
</dbReference>
<dbReference type="SUPFAM" id="SSF51445">
    <property type="entry name" value="(Trans)glycosidases"/>
    <property type="match status" value="1"/>
</dbReference>
<protein>
    <submittedName>
        <fullName evidence="2">Beta-glucosidase</fullName>
    </submittedName>
</protein>
<dbReference type="Proteomes" id="UP000031866">
    <property type="component" value="Chromosome"/>
</dbReference>
<dbReference type="EMBL" id="CP010086">
    <property type="protein sequence ID" value="AJH02021.1"/>
    <property type="molecule type" value="Genomic_DNA"/>
</dbReference>
<dbReference type="PANTHER" id="PTHR37836">
    <property type="entry name" value="LMO1036 PROTEIN"/>
    <property type="match status" value="1"/>
</dbReference>
<dbReference type="Pfam" id="PF13204">
    <property type="entry name" value="Apiosidase"/>
    <property type="match status" value="1"/>
</dbReference>
<gene>
    <name evidence="2" type="ORF">LF65_05510</name>
</gene>
<dbReference type="KEGG" id="cbei:LF65_05510"/>
<dbReference type="InterPro" id="IPR017853">
    <property type="entry name" value="GH"/>
</dbReference>
<dbReference type="PANTHER" id="PTHR37836:SF3">
    <property type="entry name" value="ENDOGLUCANASE"/>
    <property type="match status" value="1"/>
</dbReference>
<dbReference type="STRING" id="1520.LF65_05510"/>
<proteinExistence type="predicted"/>
<dbReference type="RefSeq" id="WP_041900478.1">
    <property type="nucleotide sequence ID" value="NZ_CP010086.2"/>
</dbReference>
<sequence>MENITISENGRYLKRKNEKFFYLADTCWSVFTNATMEEWEEYLIYRKMQGFNVLQINILPQWDASESDLQIYPYKLNSDGSFDFNCRNIEYFNRAEKMLEMAVERGFIPALVLLWCNYVPDTWANKFMENNKMPYEHVEPYVEYAAQKFSKFNPIWIISGDTNFPTELSIKYYETALNKIKELCPKLLTTLHIQGRLVDIPEQLMNNKNLDFYVYQSGHNNDYRHMAYEMAEDFYNKDITRPVINLEPCYEQMGFSRKQYGRFTRFDVRKAAWQSLLAGANAGITYGAHGIWSWHKRGKKFGFYAGEGFDYPYDWREALRFEGAWDYAYAKWFFEAHDLMIAEPLDIVKNETREIRALGKLDLSVIAVYVPVNTTIKLSINLNNYDLKIIDLEYKKIALPKVSFYKDETIIEMHKFNEDVLIIAEKSILTT</sequence>
<dbReference type="OrthoDB" id="59486at2"/>
<feature type="domain" description="Apiosidase-like catalytic" evidence="1">
    <location>
        <begin position="7"/>
        <end position="338"/>
    </location>
</feature>
<evidence type="ECO:0000313" key="3">
    <source>
        <dbReference type="Proteomes" id="UP000031866"/>
    </source>
</evidence>
<dbReference type="Gene3D" id="3.20.20.80">
    <property type="entry name" value="Glycosidases"/>
    <property type="match status" value="1"/>
</dbReference>
<reference evidence="3" key="1">
    <citation type="submission" date="2014-12" db="EMBL/GenBank/DDBJ databases">
        <title>Genome sequence of Clostridium beijerinckii strain 59B.</title>
        <authorList>
            <person name="Little G.T."/>
            <person name="Minton N.P."/>
        </authorList>
    </citation>
    <scope>NUCLEOTIDE SEQUENCE [LARGE SCALE GENOMIC DNA]</scope>
    <source>
        <strain evidence="3">59B</strain>
    </source>
</reference>
<accession>A0A0B5QMD4</accession>
<dbReference type="AlphaFoldDB" id="A0A0B5QMD4"/>
<name>A0A0B5QMD4_CLOBE</name>